<feature type="region of interest" description="Disordered" evidence="1">
    <location>
        <begin position="895"/>
        <end position="953"/>
    </location>
</feature>
<feature type="region of interest" description="Disordered" evidence="1">
    <location>
        <begin position="54"/>
        <end position="87"/>
    </location>
</feature>
<feature type="compositionally biased region" description="Basic and acidic residues" evidence="1">
    <location>
        <begin position="1846"/>
        <end position="1857"/>
    </location>
</feature>
<feature type="region of interest" description="Disordered" evidence="1">
    <location>
        <begin position="1846"/>
        <end position="1899"/>
    </location>
</feature>
<feature type="compositionally biased region" description="Basic residues" evidence="1">
    <location>
        <begin position="382"/>
        <end position="400"/>
    </location>
</feature>
<feature type="compositionally biased region" description="Gly residues" evidence="1">
    <location>
        <begin position="1887"/>
        <end position="1899"/>
    </location>
</feature>
<feature type="region of interest" description="Disordered" evidence="1">
    <location>
        <begin position="1"/>
        <end position="27"/>
    </location>
</feature>
<organism evidence="2">
    <name type="scientific">Zhangjiakou Totiv tick virus 2</name>
    <dbReference type="NCBI Taxonomy" id="2972348"/>
    <lineage>
        <taxon>Viruses</taxon>
        <taxon>Riboviria</taxon>
        <taxon>Orthornavirae</taxon>
        <taxon>Duplornaviricota</taxon>
        <taxon>Chrymotiviricetes</taxon>
        <taxon>Ghabrivirales</taxon>
        <taxon>Totiviridae</taxon>
    </lineage>
</organism>
<evidence type="ECO:0000313" key="2">
    <source>
        <dbReference type="EMBL" id="UYL95654.1"/>
    </source>
</evidence>
<feature type="region of interest" description="Disordered" evidence="1">
    <location>
        <begin position="608"/>
        <end position="657"/>
    </location>
</feature>
<feature type="compositionally biased region" description="Acidic residues" evidence="1">
    <location>
        <begin position="68"/>
        <end position="81"/>
    </location>
</feature>
<feature type="compositionally biased region" description="Low complexity" evidence="1">
    <location>
        <begin position="914"/>
        <end position="937"/>
    </location>
</feature>
<accession>A0A9E7V2G7</accession>
<proteinExistence type="predicted"/>
<feature type="region of interest" description="Disordered" evidence="1">
    <location>
        <begin position="270"/>
        <end position="404"/>
    </location>
</feature>
<feature type="compositionally biased region" description="Basic and acidic residues" evidence="1">
    <location>
        <begin position="631"/>
        <end position="657"/>
    </location>
</feature>
<name>A0A9E7V2G7_9VIRU</name>
<sequence length="1899" mass="206533">MAEGGGRPPPRIVLFKGGGTPVMSEDDPLPLACEDDPLYRQRFITMDGHIDPDLRPGRSWIGRPPADVPEDDTDDDTDDDEPSRSSVATCNTTGLRHICTCEKECSVRAYYIRQAKKLRPTPLWMLKAGAWIQDFLAVLHADVPPDGTLERNQYLALWGYTLASALQRMGPEAVVDSHRNPEFIAALGGTFEHTSVAVPCPIDDGLASNYEEFKAHQACMLDHLSTVYGTSAFVPSEELPDIEANRLVMWSGEPLSSGPGENLIIEVAEASPSEEASEGDSESQDPQEDSGSGSDTGSDATVIVVDQVEGGEESDSSATEEVQDEPSAEDTARTPHVASGSDAGTQASDQESLKGGLEAEEFREPPPKPQMADASTSTPSPARKRQGTKRSASKIHKTRVFRPTPAQVRKMLFNEPAEALKKAEPSNVVDSFRHEQIALAPRKSTVAPTYRKTFYRDDGPSRQEDFYDLAGCREADEDQEEECCHAELKKIRRQLAFDRPDRYCQCVKAAAASEIIRHPGDWSMSAESIQVLGAMASKGLLSESLLTKTPYLPRGVADPDIRKPQSIAERYTVEVKNRFEPLVEDDELTIDVDAEDIAELTKDKARELFSSGRRPAKAADANAENRRRKQRSDQDIVSVKESKIDPTKTREQRKTDGRAALRRIAARISSSTVQPKDVALTIIEGGLSPAVTRLLEEQHPWLRSPTQSMEMGKWCWLAACIHNHIDQEITLTGILSMTKCTYELLYTGPTGWVRDLTADGDVENNPGPVTFPQTVDELKGFVPYDEWVKKKDGLGANMLTDSLAYVTQSSRPADQRDVSTNAVLVAEGTWFVGVPGNPHVRINVGTWTTQLYPTTLSPAVRKANASGLIAEQGSNTWIPSLSVTTPAKEEDVMFYHPEPDPVDLGPSEEEDDSPAPSASAQQPAAGAPAIPDQQPGPSTAATADGQPRLEDQPSNPTIVLAAVKANDKVCRSSAARGNGVVIPVRGEGLLSTLETTAGDCVVLGHIDDQSVWYGAGQPVTVIKNARTGKKIYRYGGKVADKDLAAKFKILETAGGSEYPLSDVETVRVIGVWYPSGGNGATATLRMRKWGPPITTFGARVVPGRGTAVSPTALGTDIAKDIADRFVIIPRTDVVSSGLDKTTSEKLAVSPPPAVTTCEALAFKLGLMNSWARFGQKNASDVNVMTGQAQVHEPTNRIVKGSRVVRLLNSSGRPREDCGGLTRPCFPFYEGGKRGCLKFFTNSSLVPAGEPFIVLPACFERETSFRFAAVFLMAHLPFPWGNLSLALNTEEEKGTAERLQIFTWYGSTTAVPGEFNLNVVLHQTNAVDVSSKRGEDPALAIWPTTGGTAVEMWAPFSRILVNSKPRQNFFIPASAFAMSWALTYDMATVRHVLACITSCGLWNNVERWVNEAEVWVSNHAGLLVTGKSKTSPETYGKYSVLQAGAPPFKKEATIPPMYLCWASSGNRLAHIPSSANWADWQPAPDWRIDVPNIDTLCYVYAGFYKFDQPMGWMDLGIEDRLLAAVKFVAAERLFLAWHMLYARAGIPVEAFMGTTLKADMTKGESIFVQSLFGGGEGDPRAGAATVDGVLSQTLKGALLTCHDGGRMLDLLLPPRYWAPQVYENDKGASLKKICPTPVTDIFLYKYLPDVPRELAPFVVTNQALGNCDYLDGTDDGRPPLGYVGPFIYNRNGPYDYVEFDDVVEVAEETFWQNRLMHTQACYMLRRYRDGEIEDGAPRAGHAPVMVVRGSDDWAGAPMEISLGAWPYPFFSSQWSGWVAFDSHCVTALLASGRMDPWISLLRKGVDGLSAGVMFDPSKPPYPVQMGRGGLGGPGLKKFLTLTGNVKREETPKNTHESSDPDANAQSKSGAALAAQTKTGPGLLPPGNQDGGVGGPKTGEP</sequence>
<reference evidence="2" key="1">
    <citation type="submission" date="2022-05" db="EMBL/GenBank/DDBJ databases">
        <authorList>
            <person name="Cao W."/>
            <person name="Jia N."/>
            <person name="Lam T.T.-Y."/>
            <person name="Ni X."/>
            <person name="Liu J."/>
        </authorList>
    </citation>
    <scope>NUCLEOTIDE SEQUENCE</scope>
    <source>
        <strain evidence="2">TIGMIC 19</strain>
    </source>
</reference>
<protein>
    <submittedName>
        <fullName evidence="2">Polyprotein</fullName>
    </submittedName>
</protein>
<evidence type="ECO:0000256" key="1">
    <source>
        <dbReference type="SAM" id="MobiDB-lite"/>
    </source>
</evidence>
<dbReference type="EMBL" id="ON746546">
    <property type="protein sequence ID" value="UYL95654.1"/>
    <property type="molecule type" value="Genomic_RNA"/>
</dbReference>
<feature type="compositionally biased region" description="Low complexity" evidence="1">
    <location>
        <begin position="289"/>
        <end position="299"/>
    </location>
</feature>
<feature type="compositionally biased region" description="Acidic residues" evidence="1">
    <location>
        <begin position="275"/>
        <end position="288"/>
    </location>
</feature>